<protein>
    <submittedName>
        <fullName evidence="2">Uncharacterized protein</fullName>
    </submittedName>
</protein>
<accession>A0ABD1LPK8</accession>
<dbReference type="AlphaFoldDB" id="A0ABD1LPK8"/>
<keyword evidence="3" id="KW-1185">Reference proteome</keyword>
<organism evidence="2 3">
    <name type="scientific">Flemingia macrophylla</name>
    <dbReference type="NCBI Taxonomy" id="520843"/>
    <lineage>
        <taxon>Eukaryota</taxon>
        <taxon>Viridiplantae</taxon>
        <taxon>Streptophyta</taxon>
        <taxon>Embryophyta</taxon>
        <taxon>Tracheophyta</taxon>
        <taxon>Spermatophyta</taxon>
        <taxon>Magnoliopsida</taxon>
        <taxon>eudicotyledons</taxon>
        <taxon>Gunneridae</taxon>
        <taxon>Pentapetalae</taxon>
        <taxon>rosids</taxon>
        <taxon>fabids</taxon>
        <taxon>Fabales</taxon>
        <taxon>Fabaceae</taxon>
        <taxon>Papilionoideae</taxon>
        <taxon>50 kb inversion clade</taxon>
        <taxon>NPAAA clade</taxon>
        <taxon>indigoferoid/millettioid clade</taxon>
        <taxon>Phaseoleae</taxon>
        <taxon>Flemingia</taxon>
    </lineage>
</organism>
<gene>
    <name evidence="2" type="ORF">Fmac_023918</name>
</gene>
<reference evidence="2 3" key="1">
    <citation type="submission" date="2024-08" db="EMBL/GenBank/DDBJ databases">
        <title>Insights into the chromosomal genome structure of Flemingia macrophylla.</title>
        <authorList>
            <person name="Ding Y."/>
            <person name="Zhao Y."/>
            <person name="Bi W."/>
            <person name="Wu M."/>
            <person name="Zhao G."/>
            <person name="Gong Y."/>
            <person name="Li W."/>
            <person name="Zhang P."/>
        </authorList>
    </citation>
    <scope>NUCLEOTIDE SEQUENCE [LARGE SCALE GENOMIC DNA]</scope>
    <source>
        <strain evidence="2">DYQJB</strain>
        <tissue evidence="2">Leaf</tissue>
    </source>
</reference>
<evidence type="ECO:0000256" key="1">
    <source>
        <dbReference type="SAM" id="MobiDB-lite"/>
    </source>
</evidence>
<proteinExistence type="predicted"/>
<evidence type="ECO:0000313" key="2">
    <source>
        <dbReference type="EMBL" id="KAL2324860.1"/>
    </source>
</evidence>
<dbReference type="Proteomes" id="UP001603857">
    <property type="component" value="Unassembled WGS sequence"/>
</dbReference>
<sequence>MASIKEEKPIEKSCCSAPSAGQIKKESAAKPSSGNPKAPASKPAPKKTSSQLKKKASNSK</sequence>
<name>A0ABD1LPK8_9FABA</name>
<comment type="caution">
    <text evidence="2">The sequence shown here is derived from an EMBL/GenBank/DDBJ whole genome shotgun (WGS) entry which is preliminary data.</text>
</comment>
<feature type="compositionally biased region" description="Low complexity" evidence="1">
    <location>
        <begin position="29"/>
        <end position="50"/>
    </location>
</feature>
<evidence type="ECO:0000313" key="3">
    <source>
        <dbReference type="Proteomes" id="UP001603857"/>
    </source>
</evidence>
<feature type="compositionally biased region" description="Basic and acidic residues" evidence="1">
    <location>
        <begin position="1"/>
        <end position="11"/>
    </location>
</feature>
<dbReference type="EMBL" id="JBGMDY010000008">
    <property type="protein sequence ID" value="KAL2324860.1"/>
    <property type="molecule type" value="Genomic_DNA"/>
</dbReference>
<feature type="region of interest" description="Disordered" evidence="1">
    <location>
        <begin position="1"/>
        <end position="60"/>
    </location>
</feature>